<dbReference type="PANTHER" id="PTHR11926:SF774">
    <property type="entry name" value="UDP-GLYCOSYLTRANSFERASE 85A1-RELATED"/>
    <property type="match status" value="1"/>
</dbReference>
<protein>
    <recommendedName>
        <fullName evidence="4">Glycosyltransferase</fullName>
        <ecNumber evidence="4">2.4.1.-</ecNumber>
    </recommendedName>
</protein>
<comment type="caution">
    <text evidence="6">The sequence shown here is derived from an EMBL/GenBank/DDBJ whole genome shotgun (WGS) entry which is preliminary data.</text>
</comment>
<dbReference type="GO" id="GO:0080043">
    <property type="term" value="F:quercetin 3-O-glucosyltransferase activity"/>
    <property type="evidence" value="ECO:0007669"/>
    <property type="project" value="TreeGrafter"/>
</dbReference>
<proteinExistence type="inferred from homology"/>
<organism evidence="6">
    <name type="scientific">Sesamum radiatum</name>
    <name type="common">Black benniseed</name>
    <dbReference type="NCBI Taxonomy" id="300843"/>
    <lineage>
        <taxon>Eukaryota</taxon>
        <taxon>Viridiplantae</taxon>
        <taxon>Streptophyta</taxon>
        <taxon>Embryophyta</taxon>
        <taxon>Tracheophyta</taxon>
        <taxon>Spermatophyta</taxon>
        <taxon>Magnoliopsida</taxon>
        <taxon>eudicotyledons</taxon>
        <taxon>Gunneridae</taxon>
        <taxon>Pentapetalae</taxon>
        <taxon>asterids</taxon>
        <taxon>lamiids</taxon>
        <taxon>Lamiales</taxon>
        <taxon>Pedaliaceae</taxon>
        <taxon>Sesamum</taxon>
    </lineage>
</organism>
<dbReference type="InterPro" id="IPR002213">
    <property type="entry name" value="UDP_glucos_trans"/>
</dbReference>
<evidence type="ECO:0000256" key="3">
    <source>
        <dbReference type="RuleBase" id="RU003718"/>
    </source>
</evidence>
<dbReference type="SUPFAM" id="SSF53756">
    <property type="entry name" value="UDP-Glycosyltransferase/glycogen phosphorylase"/>
    <property type="match status" value="1"/>
</dbReference>
<dbReference type="FunFam" id="3.40.50.2000:FF:000056">
    <property type="entry name" value="Glycosyltransferase"/>
    <property type="match status" value="1"/>
</dbReference>
<evidence type="ECO:0000256" key="4">
    <source>
        <dbReference type="RuleBase" id="RU362057"/>
    </source>
</evidence>
<keyword evidence="2 3" id="KW-0808">Transferase</keyword>
<keyword evidence="3" id="KW-0328">Glycosyltransferase</keyword>
<dbReference type="Pfam" id="PF00201">
    <property type="entry name" value="UDPGT"/>
    <property type="match status" value="1"/>
</dbReference>
<reference evidence="6" key="1">
    <citation type="submission" date="2020-06" db="EMBL/GenBank/DDBJ databases">
        <authorList>
            <person name="Li T."/>
            <person name="Hu X."/>
            <person name="Zhang T."/>
            <person name="Song X."/>
            <person name="Zhang H."/>
            <person name="Dai N."/>
            <person name="Sheng W."/>
            <person name="Hou X."/>
            <person name="Wei L."/>
        </authorList>
    </citation>
    <scope>NUCLEOTIDE SEQUENCE</scope>
    <source>
        <strain evidence="6">G02</strain>
        <tissue evidence="6">Leaf</tissue>
    </source>
</reference>
<accession>A0AAW2S6J9</accession>
<dbReference type="AlphaFoldDB" id="A0AAW2S6J9"/>
<dbReference type="GO" id="GO:0080044">
    <property type="term" value="F:quercetin 7-O-glucosyltransferase activity"/>
    <property type="evidence" value="ECO:0007669"/>
    <property type="project" value="TreeGrafter"/>
</dbReference>
<evidence type="ECO:0000313" key="6">
    <source>
        <dbReference type="EMBL" id="KAL0388029.1"/>
    </source>
</evidence>
<dbReference type="Gene3D" id="3.40.50.2000">
    <property type="entry name" value="Glycogen Phosphorylase B"/>
    <property type="match status" value="2"/>
</dbReference>
<evidence type="ECO:0000256" key="5">
    <source>
        <dbReference type="SAM" id="MobiDB-lite"/>
    </source>
</evidence>
<dbReference type="EC" id="2.4.1.-" evidence="4"/>
<dbReference type="PROSITE" id="PS00375">
    <property type="entry name" value="UDPGT"/>
    <property type="match status" value="1"/>
</dbReference>
<feature type="compositionally biased region" description="Acidic residues" evidence="5">
    <location>
        <begin position="565"/>
        <end position="584"/>
    </location>
</feature>
<evidence type="ECO:0000256" key="2">
    <source>
        <dbReference type="ARBA" id="ARBA00022679"/>
    </source>
</evidence>
<dbReference type="CDD" id="cd03784">
    <property type="entry name" value="GT1_Gtf-like"/>
    <property type="match status" value="1"/>
</dbReference>
<gene>
    <name evidence="6" type="ORF">Sradi_2684700</name>
</gene>
<evidence type="ECO:0000256" key="1">
    <source>
        <dbReference type="ARBA" id="ARBA00009995"/>
    </source>
</evidence>
<dbReference type="EMBL" id="JACGWJ010000011">
    <property type="protein sequence ID" value="KAL0388029.1"/>
    <property type="molecule type" value="Genomic_DNA"/>
</dbReference>
<dbReference type="PANTHER" id="PTHR11926">
    <property type="entry name" value="GLUCOSYL/GLUCURONOSYL TRANSFERASES"/>
    <property type="match status" value="1"/>
</dbReference>
<dbReference type="InterPro" id="IPR035595">
    <property type="entry name" value="UDP_glycos_trans_CS"/>
</dbReference>
<feature type="region of interest" description="Disordered" evidence="5">
    <location>
        <begin position="548"/>
        <end position="584"/>
    </location>
</feature>
<sequence length="584" mass="65514">MAEAGAAKLHAIMVQFLFQGHITPFSHLALALASKGCTVTYVQTEFQHYQMKSTAPSAHHHQLSNEEAVDLFFPGARESGLDIRYTTISDGFPLDFDRDLNFPEFYESILRDFPARVDELVGKIVESDRSLTPFLVADATYLWPPAVANKYNMVHVAFWTSTALHLSLGYHFELFKEKGQLLSSGQDMDHVDVPGVRRSNVEDFIKYDTTGEDPQMPLPVYENIMKARREIKKADFILCNTVEELELEAVLGLKQSLPTYAIGPTNFSANFTKVTSVSSLQSETDCTKWLNSKPVGSVLYISFGSLAQADKQLVWEIACGLLIARVNFVWVLPIELLNSSDETNALPPGFMANTKDKGLIIPWCNQRAVLSSTAIGGFLTHCGWNSLLESIWYGVPVICHPFFTDQPFNRNMVVDDWKVGINLCEKEPISKERVAETINSLMTGTASGNLIKQNMKKMSKIVHDAVAKDGSSTRNLDQFFKDLKSKICTGSEDTSIVLFKCRWVYTVRGMEVQTEVAFQEDETIPTPQVITDNYNYELHDRNCIQSVVEPNKQGAGTSRATNGESDNEDNFDEDYETEDDNNYD</sequence>
<name>A0AAW2S6J9_SESRA</name>
<comment type="similarity">
    <text evidence="1 3">Belongs to the UDP-glycosyltransferase family.</text>
</comment>
<reference evidence="6" key="2">
    <citation type="journal article" date="2024" name="Plant">
        <title>Genomic evolution and insights into agronomic trait innovations of Sesamum species.</title>
        <authorList>
            <person name="Miao H."/>
            <person name="Wang L."/>
            <person name="Qu L."/>
            <person name="Liu H."/>
            <person name="Sun Y."/>
            <person name="Le M."/>
            <person name="Wang Q."/>
            <person name="Wei S."/>
            <person name="Zheng Y."/>
            <person name="Lin W."/>
            <person name="Duan Y."/>
            <person name="Cao H."/>
            <person name="Xiong S."/>
            <person name="Wang X."/>
            <person name="Wei L."/>
            <person name="Li C."/>
            <person name="Ma Q."/>
            <person name="Ju M."/>
            <person name="Zhao R."/>
            <person name="Li G."/>
            <person name="Mu C."/>
            <person name="Tian Q."/>
            <person name="Mei H."/>
            <person name="Zhang T."/>
            <person name="Gao T."/>
            <person name="Zhang H."/>
        </authorList>
    </citation>
    <scope>NUCLEOTIDE SEQUENCE</scope>
    <source>
        <strain evidence="6">G02</strain>
    </source>
</reference>